<sequence length="586" mass="64828">MAGASQIYIFFGAPVLSTSPKAANEENFLSATTEPWRKLHLSLTKDNFDLCARKCRGPKCTEYCTTNDATLASYTKSNFTANFEKKCGLVDSFLMDHVNDGMNNKTKETSESSGSASYVYGDINTDKHAKHLRHQQFPNDGRTDEQHIKLLEKTAGDTMIHNPIDISPLVSGPQKISRGVTSVWQDDELSHFQCDSEKLQEICCPDITHESKKRLDPNSRLALSTDTEFLSILTSSQVALLSRRPAVGQNEMENDSTKVTGVGLGGSCKESGEEANLHQDDKSSPELFSLDSSSKDSRLTYLTKENSFQRNASESTGLSRSAGDSPNNEIHIQPWKSGILCSQGGNSPKESSKRSRASEDGLPATNFATAGQQLSKKTKLVYSSVCPVLQTEQLKISSLKKLRKHPSLLKDCACKGQKYNVLVTVLHPCHIKEVQMRSGTTLSPKVPLATLVVFDQSEIQRKVVLWRAAAFWSLTVFPGDIILLTDVGVYENHWAGETLLQSTYTSQLLNLGSCLAIHPNEFSHVVDINVLRELLVYVKSRHACFQALPQREPQRLNSVQNVLLDQLQADTLVHSILRIVDITVLT</sequence>
<keyword evidence="3" id="KW-1185">Reference proteome</keyword>
<feature type="domain" description="Shieldin complex subunit 2 first OB fold" evidence="2">
    <location>
        <begin position="400"/>
        <end position="535"/>
    </location>
</feature>
<dbReference type="Pfam" id="PF21669">
    <property type="entry name" value="SHLD2_OB1"/>
    <property type="match status" value="1"/>
</dbReference>
<feature type="compositionally biased region" description="Basic and acidic residues" evidence="1">
    <location>
        <begin position="350"/>
        <end position="359"/>
    </location>
</feature>
<evidence type="ECO:0000259" key="2">
    <source>
        <dbReference type="Pfam" id="PF21669"/>
    </source>
</evidence>
<dbReference type="RefSeq" id="XP_015281144.1">
    <property type="nucleotide sequence ID" value="XM_015425658.1"/>
</dbReference>
<evidence type="ECO:0000313" key="4">
    <source>
        <dbReference type="RefSeq" id="XP_015281144.1"/>
    </source>
</evidence>
<accession>A0ABM1L5A7</accession>
<protein>
    <submittedName>
        <fullName evidence="4">Protein FAM35A</fullName>
    </submittedName>
</protein>
<dbReference type="PANTHER" id="PTHR14495">
    <property type="entry name" value="SHIELDIN COMPLEX SUBUNIT 2"/>
    <property type="match status" value="1"/>
</dbReference>
<feature type="compositionally biased region" description="Polar residues" evidence="1">
    <location>
        <begin position="303"/>
        <end position="330"/>
    </location>
</feature>
<proteinExistence type="predicted"/>
<feature type="non-terminal residue" evidence="4">
    <location>
        <position position="586"/>
    </location>
</feature>
<evidence type="ECO:0000313" key="3">
    <source>
        <dbReference type="Proteomes" id="UP000694871"/>
    </source>
</evidence>
<feature type="region of interest" description="Disordered" evidence="1">
    <location>
        <begin position="246"/>
        <end position="364"/>
    </location>
</feature>
<dbReference type="InterPro" id="IPR029715">
    <property type="entry name" value="FAM35A"/>
</dbReference>
<dbReference type="GeneID" id="107122542"/>
<dbReference type="InterPro" id="IPR049507">
    <property type="entry name" value="SHLD2_OB1"/>
</dbReference>
<organism evidence="3 4">
    <name type="scientific">Gekko japonicus</name>
    <name type="common">Schlegel's Japanese gecko</name>
    <dbReference type="NCBI Taxonomy" id="146911"/>
    <lineage>
        <taxon>Eukaryota</taxon>
        <taxon>Metazoa</taxon>
        <taxon>Chordata</taxon>
        <taxon>Craniata</taxon>
        <taxon>Vertebrata</taxon>
        <taxon>Euteleostomi</taxon>
        <taxon>Lepidosauria</taxon>
        <taxon>Squamata</taxon>
        <taxon>Bifurcata</taxon>
        <taxon>Gekkota</taxon>
        <taxon>Gekkonidae</taxon>
        <taxon>Gekkoninae</taxon>
        <taxon>Gekko</taxon>
    </lineage>
</organism>
<reference evidence="4" key="1">
    <citation type="submission" date="2025-08" db="UniProtKB">
        <authorList>
            <consortium name="RefSeq"/>
        </authorList>
    </citation>
    <scope>IDENTIFICATION</scope>
</reference>
<feature type="compositionally biased region" description="Basic and acidic residues" evidence="1">
    <location>
        <begin position="270"/>
        <end position="284"/>
    </location>
</feature>
<evidence type="ECO:0000256" key="1">
    <source>
        <dbReference type="SAM" id="MobiDB-lite"/>
    </source>
</evidence>
<name>A0ABM1L5A7_GEKJA</name>
<dbReference type="PANTHER" id="PTHR14495:SF2">
    <property type="entry name" value="SHIELDIN COMPLEX SUBUNIT 2"/>
    <property type="match status" value="1"/>
</dbReference>
<dbReference type="Proteomes" id="UP000694871">
    <property type="component" value="Unplaced"/>
</dbReference>
<gene>
    <name evidence="4" type="primary">FAM35A</name>
</gene>